<feature type="signal peptide" evidence="1">
    <location>
        <begin position="1"/>
        <end position="31"/>
    </location>
</feature>
<evidence type="ECO:0000313" key="3">
    <source>
        <dbReference type="Proteomes" id="UP001223144"/>
    </source>
</evidence>
<evidence type="ECO:0000256" key="1">
    <source>
        <dbReference type="SAM" id="SignalP"/>
    </source>
</evidence>
<evidence type="ECO:0000313" key="2">
    <source>
        <dbReference type="EMBL" id="MDH2392546.1"/>
    </source>
</evidence>
<name>A0ABT6HV16_9ACTN</name>
<gene>
    <name evidence="2" type="ORF">QCN29_27965</name>
</gene>
<keyword evidence="1" id="KW-0732">Signal</keyword>
<dbReference type="EMBL" id="JARWBG010000044">
    <property type="protein sequence ID" value="MDH2392546.1"/>
    <property type="molecule type" value="Genomic_DNA"/>
</dbReference>
<organism evidence="2 3">
    <name type="scientific">Streptomyces chengmaiensis</name>
    <dbReference type="NCBI Taxonomy" id="3040919"/>
    <lineage>
        <taxon>Bacteria</taxon>
        <taxon>Bacillati</taxon>
        <taxon>Actinomycetota</taxon>
        <taxon>Actinomycetes</taxon>
        <taxon>Kitasatosporales</taxon>
        <taxon>Streptomycetaceae</taxon>
        <taxon>Streptomyces</taxon>
    </lineage>
</organism>
<protein>
    <submittedName>
        <fullName evidence="2">Peptidase inhibitor family I36 protein</fullName>
    </submittedName>
</protein>
<sequence length="128" mass="13368">MTSRIRTSAGTGLAALALTAAGVAVAPSAHAAKSDCPREYVCVWNNTSYSGKPTWKSKGNLANLKSSGGLSIFNNGVRYPGADHIWWKVTWSNGQTASGCLHYPPDSGNSITVSGSVTLNHAKWGGEC</sequence>
<dbReference type="Proteomes" id="UP001223144">
    <property type="component" value="Unassembled WGS sequence"/>
</dbReference>
<dbReference type="Pfam" id="PF03995">
    <property type="entry name" value="Inhibitor_I36"/>
    <property type="match status" value="1"/>
</dbReference>
<feature type="chain" id="PRO_5047491931" evidence="1">
    <location>
        <begin position="32"/>
        <end position="128"/>
    </location>
</feature>
<comment type="caution">
    <text evidence="2">The sequence shown here is derived from an EMBL/GenBank/DDBJ whole genome shotgun (WGS) entry which is preliminary data.</text>
</comment>
<dbReference type="RefSeq" id="WP_279931655.1">
    <property type="nucleotide sequence ID" value="NZ_JARWBG010000044.1"/>
</dbReference>
<keyword evidence="3" id="KW-1185">Reference proteome</keyword>
<proteinExistence type="predicted"/>
<accession>A0ABT6HV16</accession>
<reference evidence="2 3" key="1">
    <citation type="submission" date="2023-04" db="EMBL/GenBank/DDBJ databases">
        <title>Streptomyces chengmaiensis sp. nov. isolated from the stem of mangrove plant in Hainan.</title>
        <authorList>
            <person name="Huang X."/>
            <person name="Zhou S."/>
            <person name="Chu X."/>
            <person name="Xie Y."/>
            <person name="Lin Y."/>
        </authorList>
    </citation>
    <scope>NUCLEOTIDE SEQUENCE [LARGE SCALE GENOMIC DNA]</scope>
    <source>
        <strain evidence="2 3">HNM0663</strain>
    </source>
</reference>